<dbReference type="Proteomes" id="UP001163624">
    <property type="component" value="Chromosome"/>
</dbReference>
<organism evidence="1 2">
    <name type="scientific">Pseudomonas triclosanedens</name>
    <dbReference type="NCBI Taxonomy" id="2961893"/>
    <lineage>
        <taxon>Bacteria</taxon>
        <taxon>Pseudomonadati</taxon>
        <taxon>Pseudomonadota</taxon>
        <taxon>Gammaproteobacteria</taxon>
        <taxon>Pseudomonadales</taxon>
        <taxon>Pseudomonadaceae</taxon>
        <taxon>Pseudomonas</taxon>
    </lineage>
</organism>
<accession>A0ABY6ZZH1</accession>
<evidence type="ECO:0000313" key="2">
    <source>
        <dbReference type="Proteomes" id="UP001163624"/>
    </source>
</evidence>
<proteinExistence type="predicted"/>
<protein>
    <submittedName>
        <fullName evidence="1">Uncharacterized protein</fullName>
    </submittedName>
</protein>
<keyword evidence="2" id="KW-1185">Reference proteome</keyword>
<name>A0ABY6ZZH1_9PSED</name>
<reference evidence="1" key="1">
    <citation type="submission" date="2022-11" db="EMBL/GenBank/DDBJ databases">
        <title>Pseudomonas triclosanedens sp. nov., a triclosan degrader isolated from activated sludge.</title>
        <authorList>
            <person name="Yin Y."/>
            <person name="Lu Z."/>
        </authorList>
    </citation>
    <scope>NUCLEOTIDE SEQUENCE</scope>
    <source>
        <strain evidence="1">ZM23</strain>
    </source>
</reference>
<evidence type="ECO:0000313" key="1">
    <source>
        <dbReference type="EMBL" id="WAI50344.1"/>
    </source>
</evidence>
<sequence length="62" mass="7179">MSITVTERDDDHKSREFRALGGRCWDVHQGGQLVGIFHSEREAAAYRVALELEQRYRLAAEF</sequence>
<dbReference type="EMBL" id="CP113432">
    <property type="protein sequence ID" value="WAI50344.1"/>
    <property type="molecule type" value="Genomic_DNA"/>
</dbReference>
<gene>
    <name evidence="1" type="ORF">OU419_03490</name>
</gene>
<dbReference type="RefSeq" id="WP_254471371.1">
    <property type="nucleotide sequence ID" value="NZ_CP113432.1"/>
</dbReference>